<evidence type="ECO:0000313" key="1">
    <source>
        <dbReference type="EMBL" id="KIE59485.1"/>
    </source>
</evidence>
<dbReference type="Pfam" id="PF02635">
    <property type="entry name" value="DsrE"/>
    <property type="match status" value="1"/>
</dbReference>
<dbReference type="InterPro" id="IPR003787">
    <property type="entry name" value="Sulphur_relay_DsrE/F-like"/>
</dbReference>
<reference evidence="4" key="3">
    <citation type="submission" date="2019-03" db="EMBL/GenBank/DDBJ databases">
        <title>Complete genome of Methylacidiphilum kamchatkense Kam1.</title>
        <authorList>
            <person name="Kruse T."/>
            <person name="Murarilal Ratnadevi C."/>
            <person name="Erikstad H.-A."/>
            <person name="Birkeland N.-K."/>
        </authorList>
    </citation>
    <scope>NUCLEOTIDE SEQUENCE [LARGE SCALE GENOMIC DNA]</scope>
    <source>
        <strain evidence="4">kam1</strain>
    </source>
</reference>
<reference evidence="2" key="2">
    <citation type="journal article" date="2019" name="BMC Genomics">
        <title>Complete genome sequence analysis of the thermoacidophilic verrucomicrobial methanotroph 'Candidatus Methylacidiphilum kamchatkense' strain Kam1 and comparison with its closest relatives.</title>
        <authorList>
            <person name="Kruse T."/>
            <person name="Ratnadevi C.M."/>
            <person name="Erikstad H.A."/>
            <person name="Birkeland N.K."/>
        </authorList>
    </citation>
    <scope>NUCLEOTIDE SEQUENCE</scope>
    <source>
        <strain evidence="2">Kam1</strain>
    </source>
</reference>
<dbReference type="AlphaFoldDB" id="A0A0C1V6V9"/>
<name>A0A0C1V6V9_9BACT</name>
<dbReference type="Proteomes" id="UP000031594">
    <property type="component" value="Unassembled WGS sequence"/>
</dbReference>
<reference evidence="1 3" key="1">
    <citation type="submission" date="2014-08" db="EMBL/GenBank/DDBJ databases">
        <title>Methylacidiphilum kamchatkense strain Kam1 draft genome sequence.</title>
        <authorList>
            <person name="Birkeland N.-K."/>
            <person name="Erikstad H.A."/>
        </authorList>
    </citation>
    <scope>NUCLEOTIDE SEQUENCE [LARGE SCALE GENOMIC DNA]</scope>
    <source>
        <strain evidence="1 3">Kam1</strain>
    </source>
</reference>
<dbReference type="InterPro" id="IPR027396">
    <property type="entry name" value="DsrEFH-like"/>
</dbReference>
<evidence type="ECO:0000313" key="3">
    <source>
        <dbReference type="Proteomes" id="UP000031594"/>
    </source>
</evidence>
<dbReference type="OrthoDB" id="193763at2"/>
<dbReference type="Gene3D" id="3.40.1260.10">
    <property type="entry name" value="DsrEFH-like"/>
    <property type="match status" value="1"/>
</dbReference>
<proteinExistence type="predicted"/>
<dbReference type="EMBL" id="JQNX01000001">
    <property type="protein sequence ID" value="KIE59485.1"/>
    <property type="molecule type" value="Genomic_DNA"/>
</dbReference>
<protein>
    <submittedName>
        <fullName evidence="1">DrsE family protein</fullName>
    </submittedName>
</protein>
<dbReference type="Proteomes" id="UP000315925">
    <property type="component" value="Chromosome"/>
</dbReference>
<sequence length="114" mass="12486">MKSILIVITMGKEAFPRINSLLHMTQVLAQQKDTKVELLLLGPGVELLRANQKSSPIFSEAFSQLRQIGVDIAACAVSLEAFGVPVEQMLPARVVKGAVEINERIDQGVRILTF</sequence>
<evidence type="ECO:0000313" key="2">
    <source>
        <dbReference type="EMBL" id="QDQ42514.1"/>
    </source>
</evidence>
<dbReference type="EMBL" id="CP037899">
    <property type="protein sequence ID" value="QDQ42514.1"/>
    <property type="molecule type" value="Genomic_DNA"/>
</dbReference>
<dbReference type="SUPFAM" id="SSF75169">
    <property type="entry name" value="DsrEFH-like"/>
    <property type="match status" value="1"/>
</dbReference>
<keyword evidence="3" id="KW-1185">Reference proteome</keyword>
<accession>A0A0C1V6V9</accession>
<organism evidence="2 4">
    <name type="scientific">Methylacidiphilum kamchatkense Kam1</name>
    <dbReference type="NCBI Taxonomy" id="1202785"/>
    <lineage>
        <taxon>Bacteria</taxon>
        <taxon>Pseudomonadati</taxon>
        <taxon>Verrucomicrobiota</taxon>
        <taxon>Methylacidiphilae</taxon>
        <taxon>Methylacidiphilales</taxon>
        <taxon>Methylacidiphilaceae</taxon>
        <taxon>Methylacidiphilum (ex Ratnadevi et al. 2023)</taxon>
    </lineage>
</organism>
<gene>
    <name evidence="1" type="ORF">A946_02145</name>
    <name evidence="2" type="ORF">kam1_1289</name>
</gene>
<dbReference type="KEGG" id="mkc:kam1_1289"/>
<dbReference type="RefSeq" id="WP_039720740.1">
    <property type="nucleotide sequence ID" value="NZ_CP037899.1"/>
</dbReference>
<evidence type="ECO:0000313" key="4">
    <source>
        <dbReference type="Proteomes" id="UP000315925"/>
    </source>
</evidence>